<protein>
    <submittedName>
        <fullName evidence="1">Uncharacterized protein</fullName>
    </submittedName>
</protein>
<sequence>LGEMEKTHQLAAAETLSQLEMSPEWADRMNSLLDRAVDRNL</sequence>
<gene>
    <name evidence="1" type="ORF">LCGC14_2212010</name>
</gene>
<comment type="caution">
    <text evidence="1">The sequence shown here is derived from an EMBL/GenBank/DDBJ whole genome shotgun (WGS) entry which is preliminary data.</text>
</comment>
<proteinExistence type="predicted"/>
<reference evidence="1" key="1">
    <citation type="journal article" date="2015" name="Nature">
        <title>Complex archaea that bridge the gap between prokaryotes and eukaryotes.</title>
        <authorList>
            <person name="Spang A."/>
            <person name="Saw J.H."/>
            <person name="Jorgensen S.L."/>
            <person name="Zaremba-Niedzwiedzka K."/>
            <person name="Martijn J."/>
            <person name="Lind A.E."/>
            <person name="van Eijk R."/>
            <person name="Schleper C."/>
            <person name="Guy L."/>
            <person name="Ettema T.J."/>
        </authorList>
    </citation>
    <scope>NUCLEOTIDE SEQUENCE</scope>
</reference>
<accession>A0A0F9E125</accession>
<feature type="non-terminal residue" evidence="1">
    <location>
        <position position="1"/>
    </location>
</feature>
<name>A0A0F9E125_9ZZZZ</name>
<organism evidence="1">
    <name type="scientific">marine sediment metagenome</name>
    <dbReference type="NCBI Taxonomy" id="412755"/>
    <lineage>
        <taxon>unclassified sequences</taxon>
        <taxon>metagenomes</taxon>
        <taxon>ecological metagenomes</taxon>
    </lineage>
</organism>
<evidence type="ECO:0000313" key="1">
    <source>
        <dbReference type="EMBL" id="KKL59766.1"/>
    </source>
</evidence>
<dbReference type="EMBL" id="LAZR01029374">
    <property type="protein sequence ID" value="KKL59766.1"/>
    <property type="molecule type" value="Genomic_DNA"/>
</dbReference>
<dbReference type="AlphaFoldDB" id="A0A0F9E125"/>